<protein>
    <recommendedName>
        <fullName evidence="4">phosphoglycolate phosphatase</fullName>
        <ecNumber evidence="4">3.1.3.18</ecNumber>
    </recommendedName>
</protein>
<dbReference type="NCBIfam" id="TIGR01509">
    <property type="entry name" value="HAD-SF-IA-v3"/>
    <property type="match status" value="1"/>
</dbReference>
<dbReference type="Proteomes" id="UP000593594">
    <property type="component" value="Chromosome"/>
</dbReference>
<dbReference type="InterPro" id="IPR036412">
    <property type="entry name" value="HAD-like_sf"/>
</dbReference>
<dbReference type="Pfam" id="PF00702">
    <property type="entry name" value="Hydrolase"/>
    <property type="match status" value="1"/>
</dbReference>
<dbReference type="SUPFAM" id="SSF56784">
    <property type="entry name" value="HAD-like"/>
    <property type="match status" value="1"/>
</dbReference>
<comment type="catalytic activity">
    <reaction evidence="1">
        <text>2-phosphoglycolate + H2O = glycolate + phosphate</text>
        <dbReference type="Rhea" id="RHEA:14369"/>
        <dbReference type="ChEBI" id="CHEBI:15377"/>
        <dbReference type="ChEBI" id="CHEBI:29805"/>
        <dbReference type="ChEBI" id="CHEBI:43474"/>
        <dbReference type="ChEBI" id="CHEBI:58033"/>
        <dbReference type="EC" id="3.1.3.18"/>
    </reaction>
</comment>
<dbReference type="NCBIfam" id="TIGR01549">
    <property type="entry name" value="HAD-SF-IA-v1"/>
    <property type="match status" value="1"/>
</dbReference>
<dbReference type="InterPro" id="IPR023198">
    <property type="entry name" value="PGP-like_dom2"/>
</dbReference>
<dbReference type="EMBL" id="CP058214">
    <property type="protein sequence ID" value="QPC41291.1"/>
    <property type="molecule type" value="Genomic_DNA"/>
</dbReference>
<dbReference type="AlphaFoldDB" id="A0A7S8C0W0"/>
<comment type="pathway">
    <text evidence="2">Organic acid metabolism; glycolate biosynthesis; glycolate from 2-phosphoglycolate: step 1/1.</text>
</comment>
<name>A0A7S8C0W0_9HYPH</name>
<evidence type="ECO:0000256" key="4">
    <source>
        <dbReference type="ARBA" id="ARBA00013078"/>
    </source>
</evidence>
<dbReference type="PANTHER" id="PTHR43434:SF1">
    <property type="entry name" value="PHOSPHOGLYCOLATE PHOSPHATASE"/>
    <property type="match status" value="1"/>
</dbReference>
<dbReference type="GO" id="GO:0008967">
    <property type="term" value="F:phosphoglycolate phosphatase activity"/>
    <property type="evidence" value="ECO:0007669"/>
    <property type="project" value="UniProtKB-EC"/>
</dbReference>
<comment type="similarity">
    <text evidence="3">Belongs to the HAD-like hydrolase superfamily. CbbY/CbbZ/Gph/YieH family.</text>
</comment>
<dbReference type="CDD" id="cd01427">
    <property type="entry name" value="HAD_like"/>
    <property type="match status" value="1"/>
</dbReference>
<gene>
    <name evidence="5" type="ORF">HW532_00150</name>
</gene>
<dbReference type="SFLD" id="SFLDS00003">
    <property type="entry name" value="Haloacid_Dehalogenase"/>
    <property type="match status" value="1"/>
</dbReference>
<reference evidence="5 6" key="1">
    <citation type="submission" date="2020-06" db="EMBL/GenBank/DDBJ databases">
        <title>Genome sequence of 2 isolates from Red Sea Mangroves.</title>
        <authorList>
            <person name="Sefrji F."/>
            <person name="Michoud G."/>
            <person name="Merlino G."/>
            <person name="Daffonchio D."/>
        </authorList>
    </citation>
    <scope>NUCLEOTIDE SEQUENCE [LARGE SCALE GENOMIC DNA]</scope>
    <source>
        <strain evidence="5 6">R1DC25</strain>
    </source>
</reference>
<dbReference type="PANTHER" id="PTHR43434">
    <property type="entry name" value="PHOSPHOGLYCOLATE PHOSPHATASE"/>
    <property type="match status" value="1"/>
</dbReference>
<evidence type="ECO:0000256" key="3">
    <source>
        <dbReference type="ARBA" id="ARBA00006171"/>
    </source>
</evidence>
<evidence type="ECO:0000256" key="2">
    <source>
        <dbReference type="ARBA" id="ARBA00004818"/>
    </source>
</evidence>
<dbReference type="InterPro" id="IPR006439">
    <property type="entry name" value="HAD-SF_hydro_IA"/>
</dbReference>
<evidence type="ECO:0000313" key="5">
    <source>
        <dbReference type="EMBL" id="QPC41291.1"/>
    </source>
</evidence>
<evidence type="ECO:0000313" key="6">
    <source>
        <dbReference type="Proteomes" id="UP000593594"/>
    </source>
</evidence>
<accession>A0A7S8C0W0</accession>
<dbReference type="Gene3D" id="3.40.50.1000">
    <property type="entry name" value="HAD superfamily/HAD-like"/>
    <property type="match status" value="1"/>
</dbReference>
<dbReference type="GO" id="GO:0005829">
    <property type="term" value="C:cytosol"/>
    <property type="evidence" value="ECO:0007669"/>
    <property type="project" value="TreeGrafter"/>
</dbReference>
<dbReference type="RefSeq" id="WP_213162506.1">
    <property type="nucleotide sequence ID" value="NZ_CP058214.1"/>
</dbReference>
<keyword evidence="5" id="KW-0378">Hydrolase</keyword>
<evidence type="ECO:0000256" key="1">
    <source>
        <dbReference type="ARBA" id="ARBA00000830"/>
    </source>
</evidence>
<proteinExistence type="inferred from homology"/>
<organism evidence="5 6">
    <name type="scientific">Kaustia mangrovi</name>
    <dbReference type="NCBI Taxonomy" id="2593653"/>
    <lineage>
        <taxon>Bacteria</taxon>
        <taxon>Pseudomonadati</taxon>
        <taxon>Pseudomonadota</taxon>
        <taxon>Alphaproteobacteria</taxon>
        <taxon>Hyphomicrobiales</taxon>
        <taxon>Parvibaculaceae</taxon>
        <taxon>Kaustia</taxon>
    </lineage>
</organism>
<dbReference type="SFLD" id="SFLDG01129">
    <property type="entry name" value="C1.5:_HAD__Beta-PGM__Phosphata"/>
    <property type="match status" value="1"/>
</dbReference>
<dbReference type="Gene3D" id="1.10.150.240">
    <property type="entry name" value="Putative phosphatase, domain 2"/>
    <property type="match status" value="1"/>
</dbReference>
<sequence>MAAADWQAIRGLLFDKDGTLIDFEASWQALFERFALEVAGGDAGHAARLLEQAGYDEAAGRFRAGSVIAAGTTVDLVELWQPDLDREARKAAVGHMDAQIVQTASSTAVAVCDLAPVLGGLAATGRFRLGVATNDAALSAERCLAQLGVRDMFDAVIGWDSVERAKPAPDMVHAFCQRCGLEPAEVAVIGDNMHDLEMAEAAGAGLRIGVLSGNSAHDDLAPLAHAVIEDISHLPRLAETQAAALPKEG</sequence>
<dbReference type="KEGG" id="kmn:HW532_00150"/>
<dbReference type="GO" id="GO:0006281">
    <property type="term" value="P:DNA repair"/>
    <property type="evidence" value="ECO:0007669"/>
    <property type="project" value="TreeGrafter"/>
</dbReference>
<dbReference type="EC" id="3.1.3.18" evidence="4"/>
<dbReference type="InterPro" id="IPR050155">
    <property type="entry name" value="HAD-like_hydrolase_sf"/>
</dbReference>
<dbReference type="InterPro" id="IPR023214">
    <property type="entry name" value="HAD_sf"/>
</dbReference>
<keyword evidence="6" id="KW-1185">Reference proteome</keyword>